<reference evidence="3" key="1">
    <citation type="journal article" date="2005" name="Nature">
        <title>The map-based sequence of the rice genome.</title>
        <authorList>
            <consortium name="International rice genome sequencing project (IRGSP)"/>
            <person name="Matsumoto T."/>
            <person name="Wu J."/>
            <person name="Kanamori H."/>
            <person name="Katayose Y."/>
            <person name="Fujisawa M."/>
            <person name="Namiki N."/>
            <person name="Mizuno H."/>
            <person name="Yamamoto K."/>
            <person name="Antonio B.A."/>
            <person name="Baba T."/>
            <person name="Sakata K."/>
            <person name="Nagamura Y."/>
            <person name="Aoki H."/>
            <person name="Arikawa K."/>
            <person name="Arita K."/>
            <person name="Bito T."/>
            <person name="Chiden Y."/>
            <person name="Fujitsuka N."/>
            <person name="Fukunaka R."/>
            <person name="Hamada M."/>
            <person name="Harada C."/>
            <person name="Hayashi A."/>
            <person name="Hijishita S."/>
            <person name="Honda M."/>
            <person name="Hosokawa S."/>
            <person name="Ichikawa Y."/>
            <person name="Idonuma A."/>
            <person name="Iijima M."/>
            <person name="Ikeda M."/>
            <person name="Ikeno M."/>
            <person name="Ito K."/>
            <person name="Ito S."/>
            <person name="Ito T."/>
            <person name="Ito Y."/>
            <person name="Ito Y."/>
            <person name="Iwabuchi A."/>
            <person name="Kamiya K."/>
            <person name="Karasawa W."/>
            <person name="Kurita K."/>
            <person name="Katagiri S."/>
            <person name="Kikuta A."/>
            <person name="Kobayashi H."/>
            <person name="Kobayashi N."/>
            <person name="Machita K."/>
            <person name="Maehara T."/>
            <person name="Masukawa M."/>
            <person name="Mizubayashi T."/>
            <person name="Mukai Y."/>
            <person name="Nagasaki H."/>
            <person name="Nagata Y."/>
            <person name="Naito S."/>
            <person name="Nakashima M."/>
            <person name="Nakama Y."/>
            <person name="Nakamichi Y."/>
            <person name="Nakamura M."/>
            <person name="Meguro A."/>
            <person name="Negishi M."/>
            <person name="Ohta I."/>
            <person name="Ohta T."/>
            <person name="Okamoto M."/>
            <person name="Ono N."/>
            <person name="Saji S."/>
            <person name="Sakaguchi M."/>
            <person name="Sakai K."/>
            <person name="Shibata M."/>
            <person name="Shimokawa T."/>
            <person name="Song J."/>
            <person name="Takazaki Y."/>
            <person name="Terasawa K."/>
            <person name="Tsugane M."/>
            <person name="Tsuji K."/>
            <person name="Ueda S."/>
            <person name="Waki K."/>
            <person name="Yamagata H."/>
            <person name="Yamamoto M."/>
            <person name="Yamamoto S."/>
            <person name="Yamane H."/>
            <person name="Yoshiki S."/>
            <person name="Yoshihara R."/>
            <person name="Yukawa K."/>
            <person name="Zhong H."/>
            <person name="Yano M."/>
            <person name="Yuan Q."/>
            <person name="Ouyang S."/>
            <person name="Liu J."/>
            <person name="Jones K.M."/>
            <person name="Gansberger K."/>
            <person name="Moffat K."/>
            <person name="Hill J."/>
            <person name="Bera J."/>
            <person name="Fadrosh D."/>
            <person name="Jin S."/>
            <person name="Johri S."/>
            <person name="Kim M."/>
            <person name="Overton L."/>
            <person name="Reardon M."/>
            <person name="Tsitrin T."/>
            <person name="Vuong H."/>
            <person name="Weaver B."/>
            <person name="Ciecko A."/>
            <person name="Tallon L."/>
            <person name="Jackson J."/>
            <person name="Pai G."/>
            <person name="Aken S.V."/>
            <person name="Utterback T."/>
            <person name="Reidmuller S."/>
            <person name="Feldblyum T."/>
            <person name="Hsiao J."/>
            <person name="Zismann V."/>
            <person name="Iobst S."/>
            <person name="de Vazeille A.R."/>
            <person name="Buell C.R."/>
            <person name="Ying K."/>
            <person name="Li Y."/>
            <person name="Lu T."/>
            <person name="Huang Y."/>
            <person name="Zhao Q."/>
            <person name="Feng Q."/>
            <person name="Zhang L."/>
            <person name="Zhu J."/>
            <person name="Weng Q."/>
            <person name="Mu J."/>
            <person name="Lu Y."/>
            <person name="Fan D."/>
            <person name="Liu Y."/>
            <person name="Guan J."/>
            <person name="Zhang Y."/>
            <person name="Yu S."/>
            <person name="Liu X."/>
            <person name="Zhang Y."/>
            <person name="Hong G."/>
            <person name="Han B."/>
            <person name="Choisne N."/>
            <person name="Demange N."/>
            <person name="Orjeda G."/>
            <person name="Samain S."/>
            <person name="Cattolico L."/>
            <person name="Pelletier E."/>
            <person name="Couloux A."/>
            <person name="Segurens B."/>
            <person name="Wincker P."/>
            <person name="D'Hont A."/>
            <person name="Scarpelli C."/>
            <person name="Weissenbach J."/>
            <person name="Salanoubat M."/>
            <person name="Quetier F."/>
            <person name="Yu Y."/>
            <person name="Kim H.R."/>
            <person name="Rambo T."/>
            <person name="Currie J."/>
            <person name="Collura K."/>
            <person name="Luo M."/>
            <person name="Yang T."/>
            <person name="Ammiraju J.S.S."/>
            <person name="Engler F."/>
            <person name="Soderlund C."/>
            <person name="Wing R.A."/>
            <person name="Palmer L.E."/>
            <person name="de la Bastide M."/>
            <person name="Spiegel L."/>
            <person name="Nascimento L."/>
            <person name="Zutavern T."/>
            <person name="O'Shaughnessy A."/>
            <person name="Dike S."/>
            <person name="Dedhia N."/>
            <person name="Preston R."/>
            <person name="Balija V."/>
            <person name="McCombie W.R."/>
            <person name="Chow T."/>
            <person name="Chen H."/>
            <person name="Chung M."/>
            <person name="Chen C."/>
            <person name="Shaw J."/>
            <person name="Wu H."/>
            <person name="Hsiao K."/>
            <person name="Chao Y."/>
            <person name="Chu M."/>
            <person name="Cheng C."/>
            <person name="Hour A."/>
            <person name="Lee P."/>
            <person name="Lin S."/>
            <person name="Lin Y."/>
            <person name="Liou J."/>
            <person name="Liu S."/>
            <person name="Hsing Y."/>
            <person name="Raghuvanshi S."/>
            <person name="Mohanty A."/>
            <person name="Bharti A.K."/>
            <person name="Gaur A."/>
            <person name="Gupta V."/>
            <person name="Kumar D."/>
            <person name="Ravi V."/>
            <person name="Vij S."/>
            <person name="Kapur A."/>
            <person name="Khurana P."/>
            <person name="Khurana P."/>
            <person name="Khurana J.P."/>
            <person name="Tyagi A.K."/>
            <person name="Gaikwad K."/>
            <person name="Singh A."/>
            <person name="Dalal V."/>
            <person name="Srivastava S."/>
            <person name="Dixit A."/>
            <person name="Pal A.K."/>
            <person name="Ghazi I.A."/>
            <person name="Yadav M."/>
            <person name="Pandit A."/>
            <person name="Bhargava A."/>
            <person name="Sureshbabu K."/>
            <person name="Batra K."/>
            <person name="Sharma T.R."/>
            <person name="Mohapatra T."/>
            <person name="Singh N.K."/>
            <person name="Messing J."/>
            <person name="Nelson A.B."/>
            <person name="Fuks G."/>
            <person name="Kavchok S."/>
            <person name="Keizer G."/>
            <person name="Linton E."/>
            <person name="Llaca V."/>
            <person name="Song R."/>
            <person name="Tanyolac B."/>
            <person name="Young S."/>
            <person name="Ho-Il K."/>
            <person name="Hahn J.H."/>
            <person name="Sangsakoo G."/>
            <person name="Vanavichit A."/>
            <person name="de Mattos Luiz.A.T."/>
            <person name="Zimmer P.D."/>
            <person name="Malone G."/>
            <person name="Dellagostin O."/>
            <person name="de Oliveira A.C."/>
            <person name="Bevan M."/>
            <person name="Bancroft I."/>
            <person name="Minx P."/>
            <person name="Cordum H."/>
            <person name="Wilson R."/>
            <person name="Cheng Z."/>
            <person name="Jin W."/>
            <person name="Jiang J."/>
            <person name="Leong S.A."/>
            <person name="Iwama H."/>
            <person name="Gojobori T."/>
            <person name="Itoh T."/>
            <person name="Niimura Y."/>
            <person name="Fujii Y."/>
            <person name="Habara T."/>
            <person name="Sakai H."/>
            <person name="Sato Y."/>
            <person name="Wilson G."/>
            <person name="Kumar K."/>
            <person name="McCouch S."/>
            <person name="Juretic N."/>
            <person name="Hoen D."/>
            <person name="Wright S."/>
            <person name="Bruskiewich R."/>
            <person name="Bureau T."/>
            <person name="Miyao A."/>
            <person name="Hirochika H."/>
            <person name="Nishikawa T."/>
            <person name="Kadowaki K."/>
            <person name="Sugiura M."/>
            <person name="Burr B."/>
            <person name="Sasaki T."/>
        </authorList>
    </citation>
    <scope>NUCLEOTIDE SEQUENCE [LARGE SCALE GENOMIC DNA]</scope>
    <source>
        <strain evidence="3">cv. Nipponbare</strain>
    </source>
</reference>
<name>A0A0P0W2D4_ORYSJ</name>
<feature type="region of interest" description="Disordered" evidence="1">
    <location>
        <begin position="119"/>
        <end position="156"/>
    </location>
</feature>
<dbReference type="PaxDb" id="39947-A0A0P0W2D4"/>
<evidence type="ECO:0000313" key="2">
    <source>
        <dbReference type="EMBL" id="BAS85826.1"/>
    </source>
</evidence>
<sequence length="156" mass="17208">MRSSISGSASLEPTLVRPSLSSWSVTLPLLSVSMSANMSLITSTSSTDRARTPRTRMAFFLRRFMRENCLRRARTTSPRGTLGARAAWWSQGWSSTCCAVGRRRGSTSSIWRTRDLAAREMRGHGSRSKSAAPRRMARATPCSVSAQNGGTPHRRM</sequence>
<organism evidence="2 3">
    <name type="scientific">Oryza sativa subsp. japonica</name>
    <name type="common">Rice</name>
    <dbReference type="NCBI Taxonomy" id="39947"/>
    <lineage>
        <taxon>Eukaryota</taxon>
        <taxon>Viridiplantae</taxon>
        <taxon>Streptophyta</taxon>
        <taxon>Embryophyta</taxon>
        <taxon>Tracheophyta</taxon>
        <taxon>Spermatophyta</taxon>
        <taxon>Magnoliopsida</taxon>
        <taxon>Liliopsida</taxon>
        <taxon>Poales</taxon>
        <taxon>Poaceae</taxon>
        <taxon>BOP clade</taxon>
        <taxon>Oryzoideae</taxon>
        <taxon>Oryzeae</taxon>
        <taxon>Oryzinae</taxon>
        <taxon>Oryza</taxon>
        <taxon>Oryza sativa</taxon>
    </lineage>
</organism>
<reference evidence="2 3" key="3">
    <citation type="journal article" date="2013" name="Rice">
        <title>Improvement of the Oryza sativa Nipponbare reference genome using next generation sequence and optical map data.</title>
        <authorList>
            <person name="Kawahara Y."/>
            <person name="de la Bastide M."/>
            <person name="Hamilton J.P."/>
            <person name="Kanamori H."/>
            <person name="McCombie W.R."/>
            <person name="Ouyang S."/>
            <person name="Schwartz D.C."/>
            <person name="Tanaka T."/>
            <person name="Wu J."/>
            <person name="Zhou S."/>
            <person name="Childs K.L."/>
            <person name="Davidson R.M."/>
            <person name="Lin H."/>
            <person name="Quesada-Ocampo L."/>
            <person name="Vaillancourt B."/>
            <person name="Sakai H."/>
            <person name="Lee S.S."/>
            <person name="Kim J."/>
            <person name="Numa H."/>
            <person name="Itoh T."/>
            <person name="Buell C.R."/>
            <person name="Matsumoto T."/>
        </authorList>
    </citation>
    <scope>NUCLEOTIDE SEQUENCE [LARGE SCALE GENOMIC DNA]</scope>
    <source>
        <strain evidence="3">cv. Nipponbare</strain>
    </source>
</reference>
<reference evidence="2 3" key="2">
    <citation type="journal article" date="2013" name="Plant Cell Physiol.">
        <title>Rice Annotation Project Database (RAP-DB): an integrative and interactive database for rice genomics.</title>
        <authorList>
            <person name="Sakai H."/>
            <person name="Lee S.S."/>
            <person name="Tanaka T."/>
            <person name="Numa H."/>
            <person name="Kim J."/>
            <person name="Kawahara Y."/>
            <person name="Wakimoto H."/>
            <person name="Yang C.C."/>
            <person name="Iwamoto M."/>
            <person name="Abe T."/>
            <person name="Yamada Y."/>
            <person name="Muto A."/>
            <person name="Inokuchi H."/>
            <person name="Ikemura T."/>
            <person name="Matsumoto T."/>
            <person name="Sasaki T."/>
            <person name="Itoh T."/>
        </authorList>
    </citation>
    <scope>NUCLEOTIDE SEQUENCE [LARGE SCALE GENOMIC DNA]</scope>
    <source>
        <strain evidence="3">cv. Nipponbare</strain>
    </source>
</reference>
<proteinExistence type="predicted"/>
<keyword evidence="3" id="KW-1185">Reference proteome</keyword>
<evidence type="ECO:0000313" key="3">
    <source>
        <dbReference type="Proteomes" id="UP000059680"/>
    </source>
</evidence>
<dbReference type="InParanoid" id="A0A0P0W2D4"/>
<protein>
    <submittedName>
        <fullName evidence="2">Os03g0688450 protein</fullName>
    </submittedName>
</protein>
<gene>
    <name evidence="2" type="ordered locus">Os03g0688450</name>
    <name evidence="2" type="ORF">OSNPB_030688450</name>
</gene>
<evidence type="ECO:0000256" key="1">
    <source>
        <dbReference type="SAM" id="MobiDB-lite"/>
    </source>
</evidence>
<accession>A0A0P0W2D4</accession>
<dbReference type="Gramene" id="Os03t0688450-00">
    <property type="protein sequence ID" value="Os03t0688450-00"/>
    <property type="gene ID" value="Os03g0688450"/>
</dbReference>
<dbReference type="EMBL" id="AP014959">
    <property type="protein sequence ID" value="BAS85826.1"/>
    <property type="molecule type" value="Genomic_DNA"/>
</dbReference>
<dbReference type="AlphaFoldDB" id="A0A0P0W2D4"/>
<dbReference type="Proteomes" id="UP000059680">
    <property type="component" value="Chromosome 3"/>
</dbReference>
<dbReference type="eggNOG" id="ENOG502R3VC">
    <property type="taxonomic scope" value="Eukaryota"/>
</dbReference>